<dbReference type="EMBL" id="MU001514">
    <property type="protein sequence ID" value="KAF2437881.1"/>
    <property type="molecule type" value="Genomic_DNA"/>
</dbReference>
<sequence>MRDHGSMGLARYTSVADAGRARRRAAIKDHSPLDARIGIACRWWLSGTVCFGLLLQGQRRGARRTQAMLQKTPKPQPDSHATAIHIRRRVHQRRHTCAIRDRFCSLVFLQASMTVSRRSSQVCVQGCFYLLARLLGHACVPLHRRQAWTLLCMLVASSQQPAASSQQPACLFAPAPIFIVVVVHHSMDFFPVLSQPPQRPMARPSCHQATAAVARLHGKRSASSRPSSTLNPSDSTSVWPEPRS</sequence>
<evidence type="ECO:0000313" key="3">
    <source>
        <dbReference type="Proteomes" id="UP000799764"/>
    </source>
</evidence>
<dbReference type="AlphaFoldDB" id="A0A9P4P5M6"/>
<accession>A0A9P4P5M6</accession>
<keyword evidence="3" id="KW-1185">Reference proteome</keyword>
<proteinExistence type="predicted"/>
<organism evidence="2 3">
    <name type="scientific">Karstenula rhodostoma CBS 690.94</name>
    <dbReference type="NCBI Taxonomy" id="1392251"/>
    <lineage>
        <taxon>Eukaryota</taxon>
        <taxon>Fungi</taxon>
        <taxon>Dikarya</taxon>
        <taxon>Ascomycota</taxon>
        <taxon>Pezizomycotina</taxon>
        <taxon>Dothideomycetes</taxon>
        <taxon>Pleosporomycetidae</taxon>
        <taxon>Pleosporales</taxon>
        <taxon>Massarineae</taxon>
        <taxon>Didymosphaeriaceae</taxon>
        <taxon>Karstenula</taxon>
    </lineage>
</organism>
<reference evidence="2" key="1">
    <citation type="journal article" date="2020" name="Stud. Mycol.">
        <title>101 Dothideomycetes genomes: a test case for predicting lifestyles and emergence of pathogens.</title>
        <authorList>
            <person name="Haridas S."/>
            <person name="Albert R."/>
            <person name="Binder M."/>
            <person name="Bloem J."/>
            <person name="Labutti K."/>
            <person name="Salamov A."/>
            <person name="Andreopoulos B."/>
            <person name="Baker S."/>
            <person name="Barry K."/>
            <person name="Bills G."/>
            <person name="Bluhm B."/>
            <person name="Cannon C."/>
            <person name="Castanera R."/>
            <person name="Culley D."/>
            <person name="Daum C."/>
            <person name="Ezra D."/>
            <person name="Gonzalez J."/>
            <person name="Henrissat B."/>
            <person name="Kuo A."/>
            <person name="Liang C."/>
            <person name="Lipzen A."/>
            <person name="Lutzoni F."/>
            <person name="Magnuson J."/>
            <person name="Mondo S."/>
            <person name="Nolan M."/>
            <person name="Ohm R."/>
            <person name="Pangilinan J."/>
            <person name="Park H.-J."/>
            <person name="Ramirez L."/>
            <person name="Alfaro M."/>
            <person name="Sun H."/>
            <person name="Tritt A."/>
            <person name="Yoshinaga Y."/>
            <person name="Zwiers L.-H."/>
            <person name="Turgeon B."/>
            <person name="Goodwin S."/>
            <person name="Spatafora J."/>
            <person name="Crous P."/>
            <person name="Grigoriev I."/>
        </authorList>
    </citation>
    <scope>NUCLEOTIDE SEQUENCE</scope>
    <source>
        <strain evidence="2">CBS 690.94</strain>
    </source>
</reference>
<comment type="caution">
    <text evidence="2">The sequence shown here is derived from an EMBL/GenBank/DDBJ whole genome shotgun (WGS) entry which is preliminary data.</text>
</comment>
<protein>
    <submittedName>
        <fullName evidence="2">Uncharacterized protein</fullName>
    </submittedName>
</protein>
<gene>
    <name evidence="2" type="ORF">P171DRAFT_174728</name>
</gene>
<dbReference type="Proteomes" id="UP000799764">
    <property type="component" value="Unassembled WGS sequence"/>
</dbReference>
<evidence type="ECO:0000256" key="1">
    <source>
        <dbReference type="SAM" id="MobiDB-lite"/>
    </source>
</evidence>
<feature type="compositionally biased region" description="Polar residues" evidence="1">
    <location>
        <begin position="223"/>
        <end position="238"/>
    </location>
</feature>
<feature type="region of interest" description="Disordered" evidence="1">
    <location>
        <begin position="216"/>
        <end position="244"/>
    </location>
</feature>
<name>A0A9P4P5M6_9PLEO</name>
<evidence type="ECO:0000313" key="2">
    <source>
        <dbReference type="EMBL" id="KAF2437881.1"/>
    </source>
</evidence>